<evidence type="ECO:0000313" key="2">
    <source>
        <dbReference type="EMBL" id="PMC98879.1"/>
    </source>
</evidence>
<protein>
    <submittedName>
        <fullName evidence="2">EamA family transporter RarD</fullName>
    </submittedName>
</protein>
<feature type="non-terminal residue" evidence="2">
    <location>
        <position position="42"/>
    </location>
</feature>
<dbReference type="Proteomes" id="UP000235598">
    <property type="component" value="Unassembled WGS sequence"/>
</dbReference>
<sequence>MTDDSASSPIQAAAATTPADGAATGTPAASTALPLDEAHRRR</sequence>
<accession>A0A2N6VIE1</accession>
<organism evidence="2 3">
    <name type="scientific">Brevibacterium paucivorans</name>
    <dbReference type="NCBI Taxonomy" id="170994"/>
    <lineage>
        <taxon>Bacteria</taxon>
        <taxon>Bacillati</taxon>
        <taxon>Actinomycetota</taxon>
        <taxon>Actinomycetes</taxon>
        <taxon>Micrococcales</taxon>
        <taxon>Brevibacteriaceae</taxon>
        <taxon>Brevibacterium</taxon>
    </lineage>
</organism>
<evidence type="ECO:0000256" key="1">
    <source>
        <dbReference type="SAM" id="MobiDB-lite"/>
    </source>
</evidence>
<reference evidence="2 3" key="1">
    <citation type="submission" date="2017-09" db="EMBL/GenBank/DDBJ databases">
        <title>Bacterial strain isolated from the female urinary microbiota.</title>
        <authorList>
            <person name="Thomas-White K."/>
            <person name="Kumar N."/>
            <person name="Forster S."/>
            <person name="Putonti C."/>
            <person name="Lawley T."/>
            <person name="Wolfe A.J."/>
        </authorList>
    </citation>
    <scope>NUCLEOTIDE SEQUENCE [LARGE SCALE GENOMIC DNA]</scope>
    <source>
        <strain evidence="2 3">UMB1301</strain>
    </source>
</reference>
<dbReference type="EMBL" id="PNHK01000739">
    <property type="protein sequence ID" value="PMC98879.1"/>
    <property type="molecule type" value="Genomic_DNA"/>
</dbReference>
<gene>
    <name evidence="2" type="ORF">CJ199_15985</name>
</gene>
<evidence type="ECO:0000313" key="3">
    <source>
        <dbReference type="Proteomes" id="UP000235598"/>
    </source>
</evidence>
<name>A0A2N6VIE1_9MICO</name>
<feature type="compositionally biased region" description="Low complexity" evidence="1">
    <location>
        <begin position="1"/>
        <end position="32"/>
    </location>
</feature>
<feature type="region of interest" description="Disordered" evidence="1">
    <location>
        <begin position="1"/>
        <end position="42"/>
    </location>
</feature>
<comment type="caution">
    <text evidence="2">The sequence shown here is derived from an EMBL/GenBank/DDBJ whole genome shotgun (WGS) entry which is preliminary data.</text>
</comment>
<dbReference type="AlphaFoldDB" id="A0A2N6VIE1"/>
<proteinExistence type="predicted"/>